<organism evidence="2 3">
    <name type="scientific">Linum trigynum</name>
    <dbReference type="NCBI Taxonomy" id="586398"/>
    <lineage>
        <taxon>Eukaryota</taxon>
        <taxon>Viridiplantae</taxon>
        <taxon>Streptophyta</taxon>
        <taxon>Embryophyta</taxon>
        <taxon>Tracheophyta</taxon>
        <taxon>Spermatophyta</taxon>
        <taxon>Magnoliopsida</taxon>
        <taxon>eudicotyledons</taxon>
        <taxon>Gunneridae</taxon>
        <taxon>Pentapetalae</taxon>
        <taxon>rosids</taxon>
        <taxon>fabids</taxon>
        <taxon>Malpighiales</taxon>
        <taxon>Linaceae</taxon>
        <taxon>Linum</taxon>
    </lineage>
</organism>
<evidence type="ECO:0000313" key="2">
    <source>
        <dbReference type="EMBL" id="CAL1386070.1"/>
    </source>
</evidence>
<protein>
    <submittedName>
        <fullName evidence="2">Uncharacterized protein</fullName>
    </submittedName>
</protein>
<proteinExistence type="predicted"/>
<dbReference type="Proteomes" id="UP001497516">
    <property type="component" value="Chromosome 4"/>
</dbReference>
<name>A0AAV2EJD9_9ROSI</name>
<dbReference type="AlphaFoldDB" id="A0AAV2EJD9"/>
<feature type="compositionally biased region" description="Basic and acidic residues" evidence="1">
    <location>
        <begin position="1"/>
        <end position="12"/>
    </location>
</feature>
<feature type="region of interest" description="Disordered" evidence="1">
    <location>
        <begin position="1"/>
        <end position="26"/>
    </location>
</feature>
<evidence type="ECO:0000256" key="1">
    <source>
        <dbReference type="SAM" id="MobiDB-lite"/>
    </source>
</evidence>
<sequence>MQVGRRLEKEGSGDPSSIGTPSQLLRSSPSSLLFVCRPSTNSPSPLISPLAPYSHISLGLVSLTLVDLEILQRSGISAEKKQAGCSTFSLISPCF</sequence>
<evidence type="ECO:0000313" key="3">
    <source>
        <dbReference type="Proteomes" id="UP001497516"/>
    </source>
</evidence>
<gene>
    <name evidence="2" type="ORF">LTRI10_LOCUS27159</name>
</gene>
<dbReference type="EMBL" id="OZ034817">
    <property type="protein sequence ID" value="CAL1386070.1"/>
    <property type="molecule type" value="Genomic_DNA"/>
</dbReference>
<reference evidence="2 3" key="1">
    <citation type="submission" date="2024-04" db="EMBL/GenBank/DDBJ databases">
        <authorList>
            <person name="Fracassetti M."/>
        </authorList>
    </citation>
    <scope>NUCLEOTIDE SEQUENCE [LARGE SCALE GENOMIC DNA]</scope>
</reference>
<accession>A0AAV2EJD9</accession>
<keyword evidence="3" id="KW-1185">Reference proteome</keyword>